<comment type="cofactor">
    <cofactor evidence="1">
        <name>Fe(2+)</name>
        <dbReference type="ChEBI" id="CHEBI:29033"/>
    </cofactor>
</comment>
<feature type="region of interest" description="Disordered" evidence="12">
    <location>
        <begin position="1138"/>
        <end position="1174"/>
    </location>
</feature>
<feature type="region of interest" description="Disordered" evidence="12">
    <location>
        <begin position="131"/>
        <end position="249"/>
    </location>
</feature>
<feature type="domain" description="JmjC" evidence="13">
    <location>
        <begin position="894"/>
        <end position="1057"/>
    </location>
</feature>
<keyword evidence="6" id="KW-0560">Oxidoreductase</keyword>
<dbReference type="PANTHER" id="PTHR12480">
    <property type="entry name" value="ARGININE DEMETHYLASE AND LYSYL-HYDROXYLASE JMJD"/>
    <property type="match status" value="1"/>
</dbReference>
<feature type="compositionally biased region" description="Basic and acidic residues" evidence="12">
    <location>
        <begin position="872"/>
        <end position="896"/>
    </location>
</feature>
<gene>
    <name evidence="14" type="primary">JMJD6</name>
    <name evidence="14" type="ORF">EC957_008857</name>
</gene>
<dbReference type="Pfam" id="PF20645">
    <property type="entry name" value="Rrn7_cyclin_C"/>
    <property type="match status" value="1"/>
</dbReference>
<dbReference type="SMART" id="SM00558">
    <property type="entry name" value="JmjC"/>
    <property type="match status" value="1"/>
</dbReference>
<dbReference type="AlphaFoldDB" id="A0A9P6K5G1"/>
<evidence type="ECO:0000259" key="13">
    <source>
        <dbReference type="PROSITE" id="PS51184"/>
    </source>
</evidence>
<feature type="region of interest" description="Disordered" evidence="12">
    <location>
        <begin position="1098"/>
        <end position="1125"/>
    </location>
</feature>
<organism evidence="14 15">
    <name type="scientific">Mortierella hygrophila</name>
    <dbReference type="NCBI Taxonomy" id="979708"/>
    <lineage>
        <taxon>Eukaryota</taxon>
        <taxon>Fungi</taxon>
        <taxon>Fungi incertae sedis</taxon>
        <taxon>Mucoromycota</taxon>
        <taxon>Mortierellomycotina</taxon>
        <taxon>Mortierellomycetes</taxon>
        <taxon>Mortierellales</taxon>
        <taxon>Mortierellaceae</taxon>
        <taxon>Mortierella</taxon>
    </lineage>
</organism>
<dbReference type="InterPro" id="IPR048540">
    <property type="entry name" value="Rrn7_cyclin_N"/>
</dbReference>
<dbReference type="PANTHER" id="PTHR12480:SF32">
    <property type="entry name" value="BIFUNCTIONAL ARGININE DEMETHYLASE AND LYSYL-HYDROXYLASE JMJD6"/>
    <property type="match status" value="1"/>
</dbReference>
<feature type="compositionally biased region" description="Basic and acidic residues" evidence="12">
    <location>
        <begin position="131"/>
        <end position="172"/>
    </location>
</feature>
<dbReference type="InterPro" id="IPR050910">
    <property type="entry name" value="JMJD6_ArgDemeth/LysHydrox"/>
</dbReference>
<feature type="compositionally biased region" description="Acidic residues" evidence="12">
    <location>
        <begin position="1113"/>
        <end position="1125"/>
    </location>
</feature>
<evidence type="ECO:0000256" key="11">
    <source>
        <dbReference type="ARBA" id="ARBA00038068"/>
    </source>
</evidence>
<evidence type="ECO:0000256" key="9">
    <source>
        <dbReference type="ARBA" id="ARBA00023163"/>
    </source>
</evidence>
<dbReference type="Gene3D" id="2.60.120.650">
    <property type="entry name" value="Cupin"/>
    <property type="match status" value="2"/>
</dbReference>
<feature type="region of interest" description="Disordered" evidence="12">
    <location>
        <begin position="787"/>
        <end position="896"/>
    </location>
</feature>
<dbReference type="GO" id="GO:0033749">
    <property type="term" value="F:histone H4R3 demethylase activity"/>
    <property type="evidence" value="ECO:0007669"/>
    <property type="project" value="TreeGrafter"/>
</dbReference>
<proteinExistence type="inferred from homology"/>
<sequence>MSEPTKKKKPVCPTCRSTKWRKNNLGQYVCEGGHVLEGHQEEEGEFAEGHAGYERRLKTPKKKKKEKIPVYHGVEATTLVLRCTQYLLQLQAQALVRDLGFPRDITGVIQEYWNVFVSNLVDYHDGRVAMPMRENDGAHGDKTEDGQDKEVNTDSETETERPTAAEFKDKAEPVTPVQDLLDTQKEFQQSESESSDDDDNDDEDNEEGEDSDEDNELGNKDEGYDESESNGSEGNEDNEDTTNFEPYEDYEFRELTDPLLLKKRVRESTDGRLTKRRKGILNNRYRTDYRFLKMRFTVAILYISSQHLKIPVAIGDFQRWIMRHEIPFYNALKLLPKHMEMRLPPTYRAYLTPSTRNPESLRRAVNVLLQHFERLHCIGSVLPNTPRLIARFLHDLMLPVECYSCALRFYDIVYDSADTKHERWKLTFRSTLRGPDRAMAVTIVVAKLIFGLYGEKRNVKNWEYWINGLPTEKQWISSLDSFDALRRQSEIPYMHGEFEELINVNPDLYSEHYRKELRLFETEEQLRLLSVVDKSFKMTGSRGSRRTSVSEEDQQSQLSGGEKSQRPKPKPQTKPLSVVPYIQRLCSNVQPANNLAVVEDGQLPQQKFVHYLDDPKGQFLALFASTAERRKPAAAMQPPMMTRHHRRIRRAKLRARSELDIFQWDKHQFAQQDFTIPASHDTLERIDYAKVSREEFIERYEEKSLPVVIRGVMEGWGACKNWNSETFLKKYYSQPFKVGEDDDGNNVYVKMKYFLKYAETDGLKDDSPLYIFDSGFVKRKLTAVQKKRISGSSSSSSSSSSDRKSKRKSSSSSSPTMASKRESTSDEDDGDSESEKDKDKDAAVGSKRARSNSLSNGSANKVIRVFGKRASKGREDSSSDRESVKDKSAKREEEHASTLLNDFSVPKYFKDDLFQLAGDRRRPPYRWFVVGGPRSGTGIHIDPLGTSAWNTLTTGHKRWCMFPPGIPKSLYDPVMKPFDREAVSWFHHVYPRFAANDFELAKQYGMIEVIQGPGETMFVPGGWPHIVMNLDFTIAITQNFCSPTNFEAVWLYTRHARPKLAKKFQAEIERMYNKTRKCYFKDLLDKCRSLAYVPMLPMSTDDSSSSSSSSSSDSDDDVTSTDSESDIGEICMCHKCKKKRRKELRRANKERKSDKSDRSDRSEKRSDKSTDKSD</sequence>
<dbReference type="EMBL" id="JAAAXW010000046">
    <property type="protein sequence ID" value="KAF9547175.1"/>
    <property type="molecule type" value="Genomic_DNA"/>
</dbReference>
<keyword evidence="8" id="KW-0805">Transcription regulation</keyword>
<dbReference type="Proteomes" id="UP000723463">
    <property type="component" value="Unassembled WGS sequence"/>
</dbReference>
<evidence type="ECO:0000256" key="4">
    <source>
        <dbReference type="ARBA" id="ARBA00022853"/>
    </source>
</evidence>
<feature type="compositionally biased region" description="Low complexity" evidence="12">
    <location>
        <begin position="790"/>
        <end position="800"/>
    </location>
</feature>
<keyword evidence="5" id="KW-0223">Dioxygenase</keyword>
<comment type="caution">
    <text evidence="14">The sequence shown here is derived from an EMBL/GenBank/DDBJ whole genome shotgun (WGS) entry which is preliminary data.</text>
</comment>
<keyword evidence="3" id="KW-0479">Metal-binding</keyword>
<feature type="compositionally biased region" description="Basic and acidic residues" evidence="12">
    <location>
        <begin position="833"/>
        <end position="842"/>
    </location>
</feature>
<feature type="compositionally biased region" description="Acidic residues" evidence="12">
    <location>
        <begin position="193"/>
        <end position="216"/>
    </location>
</feature>
<dbReference type="Pfam" id="PF02373">
    <property type="entry name" value="JmjC"/>
    <property type="match status" value="1"/>
</dbReference>
<name>A0A9P6K5G1_9FUNG</name>
<reference evidence="14" key="1">
    <citation type="journal article" date="2020" name="Fungal Divers.">
        <title>Resolving the Mortierellaceae phylogeny through synthesis of multi-gene phylogenetics and phylogenomics.</title>
        <authorList>
            <person name="Vandepol N."/>
            <person name="Liber J."/>
            <person name="Desiro A."/>
            <person name="Na H."/>
            <person name="Kennedy M."/>
            <person name="Barry K."/>
            <person name="Grigoriev I.V."/>
            <person name="Miller A.N."/>
            <person name="O'Donnell K."/>
            <person name="Stajich J.E."/>
            <person name="Bonito G."/>
        </authorList>
    </citation>
    <scope>NUCLEOTIDE SEQUENCE</scope>
    <source>
        <strain evidence="14">NRRL 2591</strain>
    </source>
</reference>
<dbReference type="GO" id="GO:0106140">
    <property type="term" value="F:P-TEFb complex binding"/>
    <property type="evidence" value="ECO:0007669"/>
    <property type="project" value="TreeGrafter"/>
</dbReference>
<protein>
    <submittedName>
        <fullName evidence="14">Jumonji domain-containing protein 6</fullName>
    </submittedName>
</protein>
<comment type="similarity">
    <text evidence="11">Belongs to the JMJD6 family.</text>
</comment>
<keyword evidence="9" id="KW-0804">Transcription</keyword>
<dbReference type="PROSITE" id="PS51184">
    <property type="entry name" value="JMJC"/>
    <property type="match status" value="1"/>
</dbReference>
<keyword evidence="7" id="KW-0408">Iron</keyword>
<dbReference type="SUPFAM" id="SSF51197">
    <property type="entry name" value="Clavaminate synthase-like"/>
    <property type="match status" value="1"/>
</dbReference>
<accession>A0A9P6K5G1</accession>
<feature type="compositionally biased region" description="Acidic residues" evidence="12">
    <location>
        <begin position="223"/>
        <end position="249"/>
    </location>
</feature>
<evidence type="ECO:0000313" key="14">
    <source>
        <dbReference type="EMBL" id="KAF9547175.1"/>
    </source>
</evidence>
<keyword evidence="15" id="KW-1185">Reference proteome</keyword>
<evidence type="ECO:0000256" key="12">
    <source>
        <dbReference type="SAM" id="MobiDB-lite"/>
    </source>
</evidence>
<keyword evidence="10" id="KW-0539">Nucleus</keyword>
<evidence type="ECO:0000256" key="3">
    <source>
        <dbReference type="ARBA" id="ARBA00022723"/>
    </source>
</evidence>
<evidence type="ECO:0000313" key="15">
    <source>
        <dbReference type="Proteomes" id="UP000723463"/>
    </source>
</evidence>
<evidence type="ECO:0000256" key="8">
    <source>
        <dbReference type="ARBA" id="ARBA00023015"/>
    </source>
</evidence>
<dbReference type="InterPro" id="IPR003347">
    <property type="entry name" value="JmjC_dom"/>
</dbReference>
<dbReference type="GO" id="GO:0005634">
    <property type="term" value="C:nucleus"/>
    <property type="evidence" value="ECO:0007669"/>
    <property type="project" value="UniProtKB-SubCell"/>
</dbReference>
<evidence type="ECO:0000256" key="1">
    <source>
        <dbReference type="ARBA" id="ARBA00001954"/>
    </source>
</evidence>
<feature type="compositionally biased region" description="Low complexity" evidence="12">
    <location>
        <begin position="1099"/>
        <end position="1112"/>
    </location>
</feature>
<evidence type="ECO:0000256" key="5">
    <source>
        <dbReference type="ARBA" id="ARBA00022964"/>
    </source>
</evidence>
<dbReference type="Pfam" id="PF20644">
    <property type="entry name" value="Rrn7_cyclin_N"/>
    <property type="match status" value="2"/>
</dbReference>
<feature type="compositionally biased region" description="Basic and acidic residues" evidence="12">
    <location>
        <begin position="1145"/>
        <end position="1174"/>
    </location>
</feature>
<dbReference type="GO" id="GO:0005737">
    <property type="term" value="C:cytoplasm"/>
    <property type="evidence" value="ECO:0007669"/>
    <property type="project" value="TreeGrafter"/>
</dbReference>
<evidence type="ECO:0000256" key="10">
    <source>
        <dbReference type="ARBA" id="ARBA00023242"/>
    </source>
</evidence>
<dbReference type="InterPro" id="IPR048538">
    <property type="entry name" value="Rrn7_cyclin_C"/>
</dbReference>
<dbReference type="GO" id="GO:0046872">
    <property type="term" value="F:metal ion binding"/>
    <property type="evidence" value="ECO:0007669"/>
    <property type="project" value="UniProtKB-KW"/>
</dbReference>
<evidence type="ECO:0000256" key="7">
    <source>
        <dbReference type="ARBA" id="ARBA00023004"/>
    </source>
</evidence>
<evidence type="ECO:0000256" key="6">
    <source>
        <dbReference type="ARBA" id="ARBA00023002"/>
    </source>
</evidence>
<comment type="subcellular location">
    <subcellularLocation>
        <location evidence="2">Nucleus</location>
    </subcellularLocation>
</comment>
<feature type="region of interest" description="Disordered" evidence="12">
    <location>
        <begin position="539"/>
        <end position="577"/>
    </location>
</feature>
<keyword evidence="4" id="KW-0156">Chromatin regulator</keyword>
<evidence type="ECO:0000256" key="2">
    <source>
        <dbReference type="ARBA" id="ARBA00004123"/>
    </source>
</evidence>